<dbReference type="SMART" id="SM00320">
    <property type="entry name" value="WD40"/>
    <property type="match status" value="7"/>
</dbReference>
<evidence type="ECO:0000256" key="1">
    <source>
        <dbReference type="ARBA" id="ARBA00004202"/>
    </source>
</evidence>
<dbReference type="SUPFAM" id="SSF50978">
    <property type="entry name" value="WD40 repeat-like"/>
    <property type="match status" value="2"/>
</dbReference>
<dbReference type="Gene3D" id="2.130.10.10">
    <property type="entry name" value="YVTN repeat-like/Quinoprotein amine dehydrogenase"/>
    <property type="match status" value="2"/>
</dbReference>
<feature type="domain" description="V-SNARE coiled-coil homology" evidence="16">
    <location>
        <begin position="1467"/>
        <end position="1527"/>
    </location>
</feature>
<evidence type="ECO:0000256" key="7">
    <source>
        <dbReference type="ARBA" id="ARBA00022490"/>
    </source>
</evidence>
<evidence type="ECO:0000256" key="13">
    <source>
        <dbReference type="ARBA" id="ARBA00067543"/>
    </source>
</evidence>
<dbReference type="GO" id="GO:0006887">
    <property type="term" value="P:exocytosis"/>
    <property type="evidence" value="ECO:0007669"/>
    <property type="project" value="UniProtKB-KW"/>
</dbReference>
<keyword evidence="8" id="KW-0853">WD repeat</keyword>
<feature type="region of interest" description="Disordered" evidence="15">
    <location>
        <begin position="789"/>
        <end position="848"/>
    </location>
</feature>
<dbReference type="GO" id="GO:0006893">
    <property type="term" value="P:Golgi to plasma membrane transport"/>
    <property type="evidence" value="ECO:0007669"/>
    <property type="project" value="TreeGrafter"/>
</dbReference>
<keyword evidence="5" id="KW-1003">Cell membrane</keyword>
<feature type="region of interest" description="Disordered" evidence="15">
    <location>
        <begin position="691"/>
        <end position="775"/>
    </location>
</feature>
<keyword evidence="7" id="KW-0963">Cytoplasm</keyword>
<dbReference type="GO" id="GO:0015031">
    <property type="term" value="P:protein transport"/>
    <property type="evidence" value="ECO:0007669"/>
    <property type="project" value="UniProtKB-KW"/>
</dbReference>
<dbReference type="GO" id="GO:0005096">
    <property type="term" value="F:GTPase activator activity"/>
    <property type="evidence" value="ECO:0007669"/>
    <property type="project" value="TreeGrafter"/>
</dbReference>
<organism evidence="17 18">
    <name type="scientific">Mycetomoellerius zeteki</name>
    <dbReference type="NCBI Taxonomy" id="64791"/>
    <lineage>
        <taxon>Eukaryota</taxon>
        <taxon>Metazoa</taxon>
        <taxon>Ecdysozoa</taxon>
        <taxon>Arthropoda</taxon>
        <taxon>Hexapoda</taxon>
        <taxon>Insecta</taxon>
        <taxon>Pterygota</taxon>
        <taxon>Neoptera</taxon>
        <taxon>Endopterygota</taxon>
        <taxon>Hymenoptera</taxon>
        <taxon>Apocrita</taxon>
        <taxon>Aculeata</taxon>
        <taxon>Formicoidea</taxon>
        <taxon>Formicidae</taxon>
        <taxon>Myrmicinae</taxon>
        <taxon>Mycetomoellerius</taxon>
    </lineage>
</organism>
<keyword evidence="9" id="KW-0677">Repeat</keyword>
<reference evidence="17 18" key="1">
    <citation type="submission" date="2015-09" db="EMBL/GenBank/DDBJ databases">
        <title>Trachymyrmex zeteki WGS genome.</title>
        <authorList>
            <person name="Nygaard S."/>
            <person name="Hu H."/>
            <person name="Boomsma J."/>
            <person name="Zhang G."/>
        </authorList>
    </citation>
    <scope>NUCLEOTIDE SEQUENCE [LARGE SCALE GENOMIC DNA]</scope>
    <source>
        <strain evidence="17">Tzet28-1</strain>
        <tissue evidence="17">Whole body</tissue>
    </source>
</reference>
<dbReference type="Gene3D" id="1.20.5.110">
    <property type="match status" value="1"/>
</dbReference>
<evidence type="ECO:0000256" key="14">
    <source>
        <dbReference type="PROSITE-ProRule" id="PRU00290"/>
    </source>
</evidence>
<feature type="compositionally biased region" description="Basic and acidic residues" evidence="15">
    <location>
        <begin position="536"/>
        <end position="545"/>
    </location>
</feature>
<dbReference type="CDD" id="cd15873">
    <property type="entry name" value="R-SNARE_STXBP5_6"/>
    <property type="match status" value="1"/>
</dbReference>
<dbReference type="GO" id="GO:0019905">
    <property type="term" value="F:syntaxin binding"/>
    <property type="evidence" value="ECO:0007669"/>
    <property type="project" value="TreeGrafter"/>
</dbReference>
<gene>
    <name evidence="17" type="ORF">ALC60_08349</name>
</gene>
<comment type="similarity">
    <text evidence="3">Belongs to the WD repeat L(2)GL family.</text>
</comment>
<evidence type="ECO:0000256" key="9">
    <source>
        <dbReference type="ARBA" id="ARBA00022737"/>
    </source>
</evidence>
<sequence>MKKFTIKGVLDGFRSSVPQPTKPDQEIIENLRTEHFQVKKTFRHGFPHQPTALAFDPVQRLLAIGTKSGSLRILGRPGVDAHVKHEECSPVLRLQFLINEGALVSATEDDTLHLWNFRQKIPQVVHSLKFQRDRITCIHLPLQSKWLYIGTDRGNIHILHIETFVLSGYVINWNKAIEVSRKTHPGAVVHLSDNPLDLSKMLIGYSSGQVVLWDLKTKIADYRCQTDDLLTSITWHHEGKQFMCSHSDGSLSTWTIRQLKPSITFPHAKFTKDGEPERCKAIQKVEWKLSRSGEAYVIFSGGLAQDTTGRTPSITVMHGKTTTVLEMEHNVVDFITLCDSPWASDFQDPYAVVVLLQNDLVVIDLLTTGFPCFENPYPMDIHESPVTCCAYFADCPSDLVPAFYSVGSKSQKKTGFSEKEWPISGGEWSSSSSSYNEIILTGHADGSIKFWDASAGTLQVLYKLKTAKLFEKTRTRSIDSEEDPLAIQLIFLCPESRKLAIAGSGKHIVLFKFKKVESMSEVVTLEICLSVDPLKEADNSPDRESPATGNTVGNVETKTIEFNHPLKVKTGLQKRPAGFQATLICLTTAPPGELPENITSLSLNSSYGLLAYGNESGLVIVDIVQKISLVVLNTSDLGGGDPYQRVLRSPKRQDELKRENEDKARSPSSDQSQRESVMEFEPIVTRIADSIQQVQQQQQCPRNESQTGNSSDKPSAEETTNESNKAGNIPNGDECQKSQGWKGFSLKRQLSKSSSSGLMQVPQCQQISSDTGSQKSSTFYCNIEAASTSSLSPVESVDSESSLSPESQSPGHDSPQTDDKKQEIQEARSPTENENEKTVMSNDNIGAKTEAVRPMNLSLPEHEAKPSRLRYIAKIKQAKREGRLLSVPNLKFSKNETAVCDLRCEESATSSESFTGNLMRRFNSTLTLFQVQINFAVFPDSKVDSVGVGGERGDNGDNSDGCSTGGSGSNGAYNSDGGGGSSAGVNIIRSGTRSAAAGAISGTDEEINTVSRKGVTLDQRHPRTQGIRKLQKCLSTTTSHFEVDSATGAAAAFPTVSLFYAQRSTEMRSYPSAVAQTSLNYQNILTNTRQYSSFGSITDTAHCNFIYVYKFDGSFQRSRSSSMSSLENITTETISCLTFADSYTKKNDTNGMPTLWIGTSLGSVQTVVFNTPAHSERHAHPVVVSTCNGSTFKLKGCILSMSFLDCNGALIPYSYESWKDENTDGKERNKYIALTIWIFVKESQGKCTNSRMSPSTNTQVSGDNFEDRQFVVLVSEKQARVVALPSQNCIYRQQLAETHIVIKAEVTSLKDNVCLVCYVSNGHITTYSLPSLRPLIDVDFLPLVDLSFQTTKHGIVDPMLTIWGHQLFVNGDTDQIAKTLCFSNRGHGLYLSSPMEIQKFSVSSEFCAELTEMMGDLFIGHDMPEPPKESFFKGLFGGGSRSLDREELFGESSGRASRTVAKHIPGPNEALRERVSSATGEVNMAHQMVLERGEKLSQLEDRTARMMSEAENFSQSAHGLMLKYKDKKWYQL</sequence>
<dbReference type="SUPFAM" id="SSF58038">
    <property type="entry name" value="SNARE fusion complex"/>
    <property type="match status" value="1"/>
</dbReference>
<proteinExistence type="inferred from homology"/>
<dbReference type="STRING" id="64791.A0A151WX22"/>
<dbReference type="InterPro" id="IPR013577">
    <property type="entry name" value="LLGL2"/>
</dbReference>
<keyword evidence="18" id="KW-1185">Reference proteome</keyword>
<evidence type="ECO:0000256" key="12">
    <source>
        <dbReference type="ARBA" id="ARBA00023136"/>
    </source>
</evidence>
<keyword evidence="6" id="KW-0268">Exocytosis</keyword>
<protein>
    <recommendedName>
        <fullName evidence="13">Syntaxin-binding protein 5-like</fullName>
    </recommendedName>
</protein>
<feature type="compositionally biased region" description="Polar residues" evidence="15">
    <location>
        <begin position="700"/>
        <end position="726"/>
    </location>
</feature>
<evidence type="ECO:0000313" key="18">
    <source>
        <dbReference type="Proteomes" id="UP000075809"/>
    </source>
</evidence>
<feature type="compositionally biased region" description="Basic and acidic residues" evidence="15">
    <location>
        <begin position="651"/>
        <end position="665"/>
    </location>
</feature>
<dbReference type="InterPro" id="IPR001680">
    <property type="entry name" value="WD40_rpt"/>
</dbReference>
<dbReference type="InterPro" id="IPR000664">
    <property type="entry name" value="Lethal2_giant"/>
</dbReference>
<evidence type="ECO:0000256" key="2">
    <source>
        <dbReference type="ARBA" id="ARBA00004496"/>
    </source>
</evidence>
<dbReference type="PRINTS" id="PR00962">
    <property type="entry name" value="LETHAL2GIANT"/>
</dbReference>
<evidence type="ECO:0000256" key="15">
    <source>
        <dbReference type="SAM" id="MobiDB-lite"/>
    </source>
</evidence>
<evidence type="ECO:0000256" key="10">
    <source>
        <dbReference type="ARBA" id="ARBA00022927"/>
    </source>
</evidence>
<feature type="region of interest" description="Disordered" evidence="15">
    <location>
        <begin position="948"/>
        <end position="978"/>
    </location>
</feature>
<feature type="compositionally biased region" description="Basic and acidic residues" evidence="15">
    <location>
        <begin position="815"/>
        <end position="837"/>
    </location>
</feature>
<comment type="subcellular location">
    <subcellularLocation>
        <location evidence="1">Cell membrane</location>
        <topology evidence="1">Peripheral membrane protein</topology>
    </subcellularLocation>
    <subcellularLocation>
        <location evidence="2">Cytoplasm</location>
    </subcellularLocation>
</comment>
<evidence type="ECO:0000256" key="6">
    <source>
        <dbReference type="ARBA" id="ARBA00022483"/>
    </source>
</evidence>
<dbReference type="FunFam" id="1.20.5.110:FF:000001">
    <property type="entry name" value="syntaxin-binding protein 5 isoform X1"/>
    <property type="match status" value="1"/>
</dbReference>
<dbReference type="FunFam" id="2.130.10.10:FF:000521">
    <property type="entry name" value="syntaxin-binding protein 5-like isoform X1"/>
    <property type="match status" value="1"/>
</dbReference>
<dbReference type="EMBL" id="KQ982668">
    <property type="protein sequence ID" value="KYQ52489.1"/>
    <property type="molecule type" value="Genomic_DNA"/>
</dbReference>
<dbReference type="GO" id="GO:0005886">
    <property type="term" value="C:plasma membrane"/>
    <property type="evidence" value="ECO:0007669"/>
    <property type="project" value="UniProtKB-SubCell"/>
</dbReference>
<evidence type="ECO:0000256" key="3">
    <source>
        <dbReference type="ARBA" id="ARBA00008070"/>
    </source>
</evidence>
<accession>A0A151WX22</accession>
<dbReference type="GO" id="GO:0045159">
    <property type="term" value="F:myosin II binding"/>
    <property type="evidence" value="ECO:0007669"/>
    <property type="project" value="TreeGrafter"/>
</dbReference>
<feature type="region of interest" description="Disordered" evidence="15">
    <location>
        <begin position="536"/>
        <end position="555"/>
    </location>
</feature>
<evidence type="ECO:0000313" key="17">
    <source>
        <dbReference type="EMBL" id="KYQ52489.1"/>
    </source>
</evidence>
<dbReference type="PROSITE" id="PS50892">
    <property type="entry name" value="V_SNARE"/>
    <property type="match status" value="1"/>
</dbReference>
<evidence type="ECO:0000256" key="8">
    <source>
        <dbReference type="ARBA" id="ARBA00022574"/>
    </source>
</evidence>
<feature type="compositionally biased region" description="Low complexity" evidence="15">
    <location>
        <begin position="746"/>
        <end position="756"/>
    </location>
</feature>
<dbReference type="Pfam" id="PF08366">
    <property type="entry name" value="LLGL"/>
    <property type="match status" value="1"/>
</dbReference>
<evidence type="ECO:0000256" key="4">
    <source>
        <dbReference type="ARBA" id="ARBA00022448"/>
    </source>
</evidence>
<dbReference type="PANTHER" id="PTHR10241:SF25">
    <property type="entry name" value="TOMOSYN, ISOFORM C"/>
    <property type="match status" value="1"/>
</dbReference>
<feature type="compositionally biased region" description="Low complexity" evidence="15">
    <location>
        <begin position="789"/>
        <end position="810"/>
    </location>
</feature>
<keyword evidence="4" id="KW-0813">Transport</keyword>
<feature type="region of interest" description="Disordered" evidence="15">
    <location>
        <begin position="639"/>
        <end position="677"/>
    </location>
</feature>
<keyword evidence="12" id="KW-0472">Membrane</keyword>
<dbReference type="PANTHER" id="PTHR10241">
    <property type="entry name" value="LETHAL 2 GIANT LARVAE PROTEIN"/>
    <property type="match status" value="1"/>
</dbReference>
<feature type="compositionally biased region" description="Polar residues" evidence="15">
    <location>
        <begin position="762"/>
        <end position="775"/>
    </location>
</feature>
<evidence type="ECO:0000256" key="11">
    <source>
        <dbReference type="ARBA" id="ARBA00023054"/>
    </source>
</evidence>
<dbReference type="Proteomes" id="UP000075809">
    <property type="component" value="Unassembled WGS sequence"/>
</dbReference>
<dbReference type="InterPro" id="IPR036322">
    <property type="entry name" value="WD40_repeat_dom_sf"/>
</dbReference>
<evidence type="ECO:0000259" key="16">
    <source>
        <dbReference type="PROSITE" id="PS50892"/>
    </source>
</evidence>
<dbReference type="InterPro" id="IPR042855">
    <property type="entry name" value="V_SNARE_CC"/>
</dbReference>
<evidence type="ECO:0000256" key="5">
    <source>
        <dbReference type="ARBA" id="ARBA00022475"/>
    </source>
</evidence>
<keyword evidence="10" id="KW-0653">Protein transport</keyword>
<dbReference type="GO" id="GO:0031201">
    <property type="term" value="C:SNARE complex"/>
    <property type="evidence" value="ECO:0007669"/>
    <property type="project" value="TreeGrafter"/>
</dbReference>
<dbReference type="InterPro" id="IPR015943">
    <property type="entry name" value="WD40/YVTN_repeat-like_dom_sf"/>
</dbReference>
<keyword evidence="11 14" id="KW-0175">Coiled coil</keyword>
<dbReference type="Pfam" id="PF00957">
    <property type="entry name" value="Synaptobrevin"/>
    <property type="match status" value="1"/>
</dbReference>
<name>A0A151WX22_9HYME</name>